<protein>
    <recommendedName>
        <fullName evidence="4">Protein kinase domain-containing protein</fullName>
    </recommendedName>
</protein>
<dbReference type="AlphaFoldDB" id="J3K5F4"/>
<dbReference type="OrthoDB" id="2156052at2759"/>
<gene>
    <name evidence="2" type="ORF">CIMG_08399</name>
</gene>
<dbReference type="InterPro" id="IPR011009">
    <property type="entry name" value="Kinase-like_dom_sf"/>
</dbReference>
<dbReference type="RefSeq" id="XP_001241236.2">
    <property type="nucleotide sequence ID" value="XM_001241235.2"/>
</dbReference>
<sequence>MSFPKGIMKKERAIYNARQLSGAAITQTFDYMIREGVDDVTEDGEFHLSRTAISSGSSTRDQAWRDCAFSTLHTWVVDVEYVLHKYWKMKCLTRHRDRPTSLPVRFLAPAKTNHDNPAGCGIAARALMTFPTTQRQTALMEGTKVGNGETSDLRWSCLRRNRLQPNGNSRRTSHMRSAAAPPPPRGPRHHVQDDTSSIRLHLCWKRNEQRFHPRSPAWGSSVRVSQEAPGKFDPGLPWECKPQGAVHHGRVVHYLLLSWAGDGIDPEHFDIYRDGKRLQKELGQYGVIHGDIHLANVVYNAELGKPMLIDFDQARLNARARKRKSIAGFSRTKPKRLMQN</sequence>
<reference evidence="3" key="1">
    <citation type="journal article" date="2009" name="Genome Res.">
        <title>Comparative genomic analyses of the human fungal pathogens Coccidioides and their relatives.</title>
        <authorList>
            <person name="Sharpton T.J."/>
            <person name="Stajich J.E."/>
            <person name="Rounsley S.D."/>
            <person name="Gardner M.J."/>
            <person name="Wortman J.R."/>
            <person name="Jordar V.S."/>
            <person name="Maiti R."/>
            <person name="Kodira C.D."/>
            <person name="Neafsey D.E."/>
            <person name="Zeng Q."/>
            <person name="Hung C.-Y."/>
            <person name="McMahan C."/>
            <person name="Muszewska A."/>
            <person name="Grynberg M."/>
            <person name="Mandel M.A."/>
            <person name="Kellner E.M."/>
            <person name="Barker B.M."/>
            <person name="Galgiani J.N."/>
            <person name="Orbach M.J."/>
            <person name="Kirkland T.N."/>
            <person name="Cole G.T."/>
            <person name="Henn M.R."/>
            <person name="Birren B.W."/>
            <person name="Taylor J.W."/>
        </authorList>
    </citation>
    <scope>NUCLEOTIDE SEQUENCE [LARGE SCALE GENOMIC DNA]</scope>
    <source>
        <strain evidence="3">RS</strain>
    </source>
</reference>
<dbReference type="Gene3D" id="1.10.510.10">
    <property type="entry name" value="Transferase(Phosphotransferase) domain 1"/>
    <property type="match status" value="1"/>
</dbReference>
<dbReference type="GeneID" id="4559669"/>
<evidence type="ECO:0008006" key="4">
    <source>
        <dbReference type="Google" id="ProtNLM"/>
    </source>
</evidence>
<evidence type="ECO:0000256" key="1">
    <source>
        <dbReference type="SAM" id="MobiDB-lite"/>
    </source>
</evidence>
<dbReference type="VEuPathDB" id="FungiDB:CIMG_08399"/>
<keyword evidence="3" id="KW-1185">Reference proteome</keyword>
<dbReference type="Proteomes" id="UP000001261">
    <property type="component" value="Unassembled WGS sequence"/>
</dbReference>
<reference evidence="3" key="2">
    <citation type="journal article" date="2010" name="Genome Res.">
        <title>Population genomic sequencing of Coccidioides fungi reveals recent hybridization and transposon control.</title>
        <authorList>
            <person name="Neafsey D.E."/>
            <person name="Barker B.M."/>
            <person name="Sharpton T.J."/>
            <person name="Stajich J.E."/>
            <person name="Park D.J."/>
            <person name="Whiston E."/>
            <person name="Hung C.-Y."/>
            <person name="McMahan C."/>
            <person name="White J."/>
            <person name="Sykes S."/>
            <person name="Heiman D."/>
            <person name="Young S."/>
            <person name="Zeng Q."/>
            <person name="Abouelleil A."/>
            <person name="Aftuck L."/>
            <person name="Bessette D."/>
            <person name="Brown A."/>
            <person name="FitzGerald M."/>
            <person name="Lui A."/>
            <person name="Macdonald J.P."/>
            <person name="Priest M."/>
            <person name="Orbach M.J."/>
            <person name="Galgiani J.N."/>
            <person name="Kirkland T.N."/>
            <person name="Cole G.T."/>
            <person name="Birren B.W."/>
            <person name="Henn M.R."/>
            <person name="Taylor J.W."/>
            <person name="Rounsley S.D."/>
        </authorList>
    </citation>
    <scope>GENOME REANNOTATION</scope>
    <source>
        <strain evidence="3">RS</strain>
    </source>
</reference>
<dbReference type="SUPFAM" id="SSF56112">
    <property type="entry name" value="Protein kinase-like (PK-like)"/>
    <property type="match status" value="1"/>
</dbReference>
<evidence type="ECO:0000313" key="2">
    <source>
        <dbReference type="EMBL" id="EAS29653.3"/>
    </source>
</evidence>
<evidence type="ECO:0000313" key="3">
    <source>
        <dbReference type="Proteomes" id="UP000001261"/>
    </source>
</evidence>
<name>J3K5F4_COCIM</name>
<organism evidence="2 3">
    <name type="scientific">Coccidioides immitis (strain RS)</name>
    <name type="common">Valley fever fungus</name>
    <dbReference type="NCBI Taxonomy" id="246410"/>
    <lineage>
        <taxon>Eukaryota</taxon>
        <taxon>Fungi</taxon>
        <taxon>Dikarya</taxon>
        <taxon>Ascomycota</taxon>
        <taxon>Pezizomycotina</taxon>
        <taxon>Eurotiomycetes</taxon>
        <taxon>Eurotiomycetidae</taxon>
        <taxon>Onygenales</taxon>
        <taxon>Onygenaceae</taxon>
        <taxon>Coccidioides</taxon>
    </lineage>
</organism>
<dbReference type="KEGG" id="cim:CIMG_08399"/>
<proteinExistence type="predicted"/>
<dbReference type="InParanoid" id="J3K5F4"/>
<dbReference type="EMBL" id="GG704913">
    <property type="protein sequence ID" value="EAS29653.3"/>
    <property type="molecule type" value="Genomic_DNA"/>
</dbReference>
<accession>J3K5F4</accession>
<feature type="region of interest" description="Disordered" evidence="1">
    <location>
        <begin position="161"/>
        <end position="193"/>
    </location>
</feature>